<organism evidence="1 2">
    <name type="scientific">Funneliformis geosporum</name>
    <dbReference type="NCBI Taxonomy" id="1117311"/>
    <lineage>
        <taxon>Eukaryota</taxon>
        <taxon>Fungi</taxon>
        <taxon>Fungi incertae sedis</taxon>
        <taxon>Mucoromycota</taxon>
        <taxon>Glomeromycotina</taxon>
        <taxon>Glomeromycetes</taxon>
        <taxon>Glomerales</taxon>
        <taxon>Glomeraceae</taxon>
        <taxon>Funneliformis</taxon>
    </lineage>
</organism>
<dbReference type="AlphaFoldDB" id="A0A9W4WPR4"/>
<keyword evidence="2" id="KW-1185">Reference proteome</keyword>
<dbReference type="OrthoDB" id="2316723at2759"/>
<comment type="caution">
    <text evidence="1">The sequence shown here is derived from an EMBL/GenBank/DDBJ whole genome shotgun (WGS) entry which is preliminary data.</text>
</comment>
<name>A0A9W4WPR4_9GLOM</name>
<protein>
    <submittedName>
        <fullName evidence="1">8562_t:CDS:1</fullName>
    </submittedName>
</protein>
<accession>A0A9W4WPR4</accession>
<evidence type="ECO:0000313" key="1">
    <source>
        <dbReference type="EMBL" id="CAI2177057.1"/>
    </source>
</evidence>
<proteinExistence type="predicted"/>
<evidence type="ECO:0000313" key="2">
    <source>
        <dbReference type="Proteomes" id="UP001153678"/>
    </source>
</evidence>
<reference evidence="1" key="1">
    <citation type="submission" date="2022-08" db="EMBL/GenBank/DDBJ databases">
        <authorList>
            <person name="Kallberg Y."/>
            <person name="Tangrot J."/>
            <person name="Rosling A."/>
        </authorList>
    </citation>
    <scope>NUCLEOTIDE SEQUENCE</scope>
    <source>
        <strain evidence="1">Wild A</strain>
    </source>
</reference>
<gene>
    <name evidence="1" type="ORF">FWILDA_LOCUS7894</name>
</gene>
<sequence length="122" mass="14237">MRKIIEFIIKYINNDKVKFNQEVARLLQAFIIDGHLNVPHAIDPVTMYNELSSTNRPPRTRLTHTRGVLRVTVSQQARQIQINDYNVISRATDMLKKAMTLSESEDYQYLSSQVNFIIKRQS</sequence>
<dbReference type="Proteomes" id="UP001153678">
    <property type="component" value="Unassembled WGS sequence"/>
</dbReference>
<dbReference type="EMBL" id="CAMKVN010001602">
    <property type="protein sequence ID" value="CAI2177057.1"/>
    <property type="molecule type" value="Genomic_DNA"/>
</dbReference>